<dbReference type="PANTHER" id="PTHR47972:SF16">
    <property type="entry name" value="KINESIN-LIKE PROTEIN"/>
    <property type="match status" value="1"/>
</dbReference>
<feature type="region of interest" description="Disordered" evidence="6">
    <location>
        <begin position="1"/>
        <end position="35"/>
    </location>
</feature>
<dbReference type="InterPro" id="IPR036770">
    <property type="entry name" value="Ankyrin_rpt-contain_sf"/>
</dbReference>
<dbReference type="SUPFAM" id="SSF48403">
    <property type="entry name" value="Ankyrin repeat"/>
    <property type="match status" value="1"/>
</dbReference>
<evidence type="ECO:0000313" key="8">
    <source>
        <dbReference type="EMBL" id="KAJ8602479.1"/>
    </source>
</evidence>
<feature type="region of interest" description="Disordered" evidence="6">
    <location>
        <begin position="394"/>
        <end position="414"/>
    </location>
</feature>
<dbReference type="PANTHER" id="PTHR47972">
    <property type="entry name" value="KINESIN-LIKE PROTEIN KLP-3"/>
    <property type="match status" value="1"/>
</dbReference>
<comment type="similarity">
    <text evidence="4">Belongs to the TRAFAC class myosin-kinesin ATPase superfamily. Kinesin family.</text>
</comment>
<dbReference type="SMART" id="SM00129">
    <property type="entry name" value="KISc"/>
    <property type="match status" value="1"/>
</dbReference>
<dbReference type="InterPro" id="IPR027417">
    <property type="entry name" value="P-loop_NTPase"/>
</dbReference>
<feature type="compositionally biased region" description="Low complexity" evidence="6">
    <location>
        <begin position="284"/>
        <end position="295"/>
    </location>
</feature>
<dbReference type="SUPFAM" id="SSF52540">
    <property type="entry name" value="P-loop containing nucleoside triphosphate hydrolases"/>
    <property type="match status" value="1"/>
</dbReference>
<feature type="repeat" description="ANK" evidence="3">
    <location>
        <begin position="139"/>
        <end position="171"/>
    </location>
</feature>
<dbReference type="GO" id="GO:0003777">
    <property type="term" value="F:microtubule motor activity"/>
    <property type="evidence" value="ECO:0007669"/>
    <property type="project" value="InterPro"/>
</dbReference>
<feature type="coiled-coil region" evidence="5">
    <location>
        <begin position="632"/>
        <end position="704"/>
    </location>
</feature>
<organism evidence="8 9">
    <name type="scientific">Chrysophaeum taylorii</name>
    <dbReference type="NCBI Taxonomy" id="2483200"/>
    <lineage>
        <taxon>Eukaryota</taxon>
        <taxon>Sar</taxon>
        <taxon>Stramenopiles</taxon>
        <taxon>Ochrophyta</taxon>
        <taxon>Pelagophyceae</taxon>
        <taxon>Pelagomonadales</taxon>
        <taxon>Pelagomonadaceae</taxon>
        <taxon>Chrysophaeum</taxon>
    </lineage>
</organism>
<evidence type="ECO:0000313" key="9">
    <source>
        <dbReference type="Proteomes" id="UP001230188"/>
    </source>
</evidence>
<dbReference type="Pfam" id="PF00225">
    <property type="entry name" value="Kinesin"/>
    <property type="match status" value="1"/>
</dbReference>
<feature type="repeat" description="ANK" evidence="3">
    <location>
        <begin position="208"/>
        <end position="240"/>
    </location>
</feature>
<dbReference type="Proteomes" id="UP001230188">
    <property type="component" value="Unassembled WGS sequence"/>
</dbReference>
<evidence type="ECO:0000256" key="5">
    <source>
        <dbReference type="SAM" id="Coils"/>
    </source>
</evidence>
<dbReference type="Gene3D" id="1.25.40.20">
    <property type="entry name" value="Ankyrin repeat-containing domain"/>
    <property type="match status" value="1"/>
</dbReference>
<proteinExistence type="inferred from homology"/>
<sequence length="1436" mass="153807">MASAASVRDVRSLRVSQSEDPLQKKNEEHGSIADKLYTKSERSLLEGDWDTMVAASPKRASRDDATNPTSLADSDLELAEVVEEGDEDMRQKASTGLLTMLRESLPYWGSQGMESLQEAVRKALGSLKLHEINASDPETGDTALLLCAQYGAGELVELLVEQNADVNYRLPSGATALHYMCNGETFSARAVSKLLEFGADPNVPEQHNGATPLHYAADAGDLEVIKVLLRHGADASLVDYTGYDPAGYAKGAGRDDCEQFLRGSRQYSIDIPAAAKAEPDYVARSKQQRQQLQEQRGSRGDDGVQRAALEQELSELQEARATLARLENDRHQIETEQRINKLKLEAEEAAGRIERSEQRAAQAQQEVVALRAQLEAARETADKAAAELRTAQFESTSALASSASTASSATARADELERARARAAAAAEAASERATAAELASALAKTEAEAAKRERSSALKEAEQQAAKARAAETRFEAAAAAAEARREAEHQTLASEARTYADATAERAAALVLAKVEAFATATREREVVAAEAERVVSRQEQEAARAATSAALDDLRASFRGGFERAEAARVAAEEEAARLRRRLEEHEAAAAGDLKAQQNKSAGLEKELKERAVEIAAAQASSSAACGRAERAEARAAGLEQQLVSLAHASTGDQKLQAVEQAAQARVAELERARDDALAGLEREVDRARRAEERASSAADASTVKSALDAHDADAAPRLATLVRESVAAAFEAANARTQRRRGRDDDDDEEELATARADLSRAREALAASDARGAAAESARGDLNREVERLRGELAAARVDEKTAQAQVAAAKEATALATSKSEAAAAERAAQRESLEAARRRYEEDLTAARSTLHRVEEELAAARDENQRLRSESERLLRRFEDEASKRSAREQIEAAAAAAERERKFLTDLTQARRSANAARADAESAAVRVSALAERAASAETRAAAAEAALEATRCERDAANIALRETSDAAETELARARSQVAASKAELASVGALMENVRVLEQRNAQLDRDLTREAHLRKKLHNTIEDMKGKIRVLCRVRPFSSKESANGEHQPAVVKDGQASVTVVPPKGDKKRFTFDHVFEGTTLSNSQAKLFEDVRHLVTSAVDGYNICLFAYGQTGSGKTYTMGSSANIGDSFADGVVTEHAGIAPRTAAAVFEILDERSSQCETDVKLSMFEVYCDKIIDLLNTEKQPPHLKITLAEHSATGLVAVEGSRAVVTTDVQSLVKAMARGIAARTTHATKMNMESSRSHLIMSLEVRTTNRRTGAVVAGKVTLVDLAGSERVARSEVTGDRLKEATAINKSLSALGDVISSLTSGAAAHVPYRNHPLTMLMSDSVGGSAKTMMIVCSSPAMSNVSETVSSLTFATRCKDVTSTSDPRVAAAELSELRTEVARLRRQAKIPTASSPPRGPAVLAARGPGSAGSPSR</sequence>
<keyword evidence="4" id="KW-0505">Motor protein</keyword>
<dbReference type="PROSITE" id="PS50067">
    <property type="entry name" value="KINESIN_MOTOR_2"/>
    <property type="match status" value="1"/>
</dbReference>
<feature type="region of interest" description="Disordered" evidence="6">
    <location>
        <begin position="278"/>
        <end position="303"/>
    </location>
</feature>
<dbReference type="Gene3D" id="3.40.850.10">
    <property type="entry name" value="Kinesin motor domain"/>
    <property type="match status" value="1"/>
</dbReference>
<dbReference type="Pfam" id="PF12796">
    <property type="entry name" value="Ank_2"/>
    <property type="match status" value="1"/>
</dbReference>
<dbReference type="GO" id="GO:0005524">
    <property type="term" value="F:ATP binding"/>
    <property type="evidence" value="ECO:0007669"/>
    <property type="project" value="UniProtKB-UniRule"/>
</dbReference>
<evidence type="ECO:0000256" key="3">
    <source>
        <dbReference type="PROSITE-ProRule" id="PRU00023"/>
    </source>
</evidence>
<keyword evidence="3" id="KW-0040">ANK repeat</keyword>
<keyword evidence="2 4" id="KW-0067">ATP-binding</keyword>
<dbReference type="InterPro" id="IPR036961">
    <property type="entry name" value="Kinesin_motor_dom_sf"/>
</dbReference>
<dbReference type="PROSITE" id="PS50088">
    <property type="entry name" value="ANK_REPEAT"/>
    <property type="match status" value="3"/>
</dbReference>
<protein>
    <recommendedName>
        <fullName evidence="7">Kinesin motor domain-containing protein</fullName>
    </recommendedName>
</protein>
<dbReference type="GO" id="GO:0008017">
    <property type="term" value="F:microtubule binding"/>
    <property type="evidence" value="ECO:0007669"/>
    <property type="project" value="InterPro"/>
</dbReference>
<dbReference type="PRINTS" id="PR00380">
    <property type="entry name" value="KINESINHEAVY"/>
</dbReference>
<dbReference type="Pfam" id="PF00023">
    <property type="entry name" value="Ank"/>
    <property type="match status" value="1"/>
</dbReference>
<keyword evidence="5" id="KW-0175">Coiled coil</keyword>
<gene>
    <name evidence="8" type="ORF">CTAYLR_001210</name>
</gene>
<reference evidence="8" key="1">
    <citation type="submission" date="2023-01" db="EMBL/GenBank/DDBJ databases">
        <title>Metagenome sequencing of chrysophaentin producing Chrysophaeum taylorii.</title>
        <authorList>
            <person name="Davison J."/>
            <person name="Bewley C."/>
        </authorList>
    </citation>
    <scope>NUCLEOTIDE SEQUENCE</scope>
    <source>
        <strain evidence="8">NIES-1699</strain>
    </source>
</reference>
<dbReference type="GO" id="GO:0007018">
    <property type="term" value="P:microtubule-based movement"/>
    <property type="evidence" value="ECO:0007669"/>
    <property type="project" value="InterPro"/>
</dbReference>
<dbReference type="InterPro" id="IPR027640">
    <property type="entry name" value="Kinesin-like_fam"/>
</dbReference>
<dbReference type="InterPro" id="IPR001752">
    <property type="entry name" value="Kinesin_motor_dom"/>
</dbReference>
<evidence type="ECO:0000256" key="2">
    <source>
        <dbReference type="ARBA" id="ARBA00022840"/>
    </source>
</evidence>
<feature type="compositionally biased region" description="Low complexity" evidence="6">
    <location>
        <begin position="395"/>
        <end position="411"/>
    </location>
</feature>
<feature type="coiled-coil region" evidence="5">
    <location>
        <begin position="784"/>
        <end position="1020"/>
    </location>
</feature>
<feature type="repeat" description="ANK" evidence="3">
    <location>
        <begin position="172"/>
        <end position="206"/>
    </location>
</feature>
<keyword evidence="1 4" id="KW-0547">Nucleotide-binding</keyword>
<feature type="region of interest" description="Disordered" evidence="6">
    <location>
        <begin position="53"/>
        <end position="74"/>
    </location>
</feature>
<evidence type="ECO:0000259" key="7">
    <source>
        <dbReference type="PROSITE" id="PS50067"/>
    </source>
</evidence>
<dbReference type="InterPro" id="IPR002110">
    <property type="entry name" value="Ankyrin_rpt"/>
</dbReference>
<dbReference type="PROSITE" id="PS00411">
    <property type="entry name" value="KINESIN_MOTOR_1"/>
    <property type="match status" value="1"/>
</dbReference>
<comment type="caution">
    <text evidence="8">The sequence shown here is derived from an EMBL/GenBank/DDBJ whole genome shotgun (WGS) entry which is preliminary data.</text>
</comment>
<dbReference type="SMART" id="SM00248">
    <property type="entry name" value="ANK"/>
    <property type="match status" value="3"/>
</dbReference>
<accession>A0AAD7XNN3</accession>
<feature type="binding site" evidence="4">
    <location>
        <begin position="1126"/>
        <end position="1133"/>
    </location>
    <ligand>
        <name>ATP</name>
        <dbReference type="ChEBI" id="CHEBI:30616"/>
    </ligand>
</feature>
<name>A0AAD7XNN3_9STRA</name>
<keyword evidence="9" id="KW-1185">Reference proteome</keyword>
<feature type="compositionally biased region" description="Basic and acidic residues" evidence="6">
    <location>
        <begin position="21"/>
        <end position="35"/>
    </location>
</feature>
<dbReference type="EMBL" id="JAQMWT010000379">
    <property type="protein sequence ID" value="KAJ8602479.1"/>
    <property type="molecule type" value="Genomic_DNA"/>
</dbReference>
<dbReference type="PROSITE" id="PS50297">
    <property type="entry name" value="ANK_REP_REGION"/>
    <property type="match status" value="2"/>
</dbReference>
<evidence type="ECO:0000256" key="6">
    <source>
        <dbReference type="SAM" id="MobiDB-lite"/>
    </source>
</evidence>
<feature type="region of interest" description="Disordered" evidence="6">
    <location>
        <begin position="737"/>
        <end position="757"/>
    </location>
</feature>
<feature type="region of interest" description="Disordered" evidence="6">
    <location>
        <begin position="1405"/>
        <end position="1436"/>
    </location>
</feature>
<feature type="domain" description="Kinesin motor" evidence="7">
    <location>
        <begin position="1041"/>
        <end position="1381"/>
    </location>
</feature>
<feature type="coiled-coil region" evidence="5">
    <location>
        <begin position="531"/>
        <end position="592"/>
    </location>
</feature>
<dbReference type="InterPro" id="IPR019821">
    <property type="entry name" value="Kinesin_motor_CS"/>
</dbReference>
<evidence type="ECO:0000256" key="1">
    <source>
        <dbReference type="ARBA" id="ARBA00022741"/>
    </source>
</evidence>
<evidence type="ECO:0000256" key="4">
    <source>
        <dbReference type="PROSITE-ProRule" id="PRU00283"/>
    </source>
</evidence>